<dbReference type="PANTHER" id="PTHR16056:SF16">
    <property type="entry name" value="REGULATOR OF MICROTUBULE DYNAMICS PROTEIN 1"/>
    <property type="match status" value="1"/>
</dbReference>
<keyword evidence="6" id="KW-0206">Cytoskeleton</keyword>
<keyword evidence="9" id="KW-0732">Signal</keyword>
<protein>
    <recommendedName>
        <fullName evidence="7">Regulator of microtubule dynamics protein 1</fullName>
    </recommendedName>
    <alternativeName>
        <fullName evidence="8">Protein FAM82B</fullName>
    </alternativeName>
</protein>
<reference evidence="10 11" key="2">
    <citation type="journal article" date="2016" name="Int. J. Syst. Evol. Microbiol.">
        <title>Flavisolibacter tropicus sp. nov., isolated from tropical soil.</title>
        <authorList>
            <person name="Lee J.J."/>
            <person name="Kang M.S."/>
            <person name="Kim G.S."/>
            <person name="Lee C.S."/>
            <person name="Lim S."/>
            <person name="Lee J."/>
            <person name="Roh S.H."/>
            <person name="Kang H."/>
            <person name="Ha J.M."/>
            <person name="Bae S."/>
            <person name="Jung H.Y."/>
            <person name="Kim M.K."/>
        </authorList>
    </citation>
    <scope>NUCLEOTIDE SEQUENCE [LARGE SCALE GENOMIC DNA]</scope>
    <source>
        <strain evidence="10 11">LCS9</strain>
    </source>
</reference>
<sequence length="250" mass="27978">MKTTILLLFSFCTLFSKAQDEQQLLAQASQQEAALNENAAFETLKQVLRINPHNYNALWKISELCSRIGNRQSTKEKKQAFFNAGKSYAEAAIKVNPNAADGYYALAVAMGRYALAQSGRDKINTVKEIRANAEKAIKLNPNHGRAWHVLGKWHYEVSNLSMLEKAGVRIMYGGLPEASLKESIKAYEKAKALEPNFALNYLELAKAYNRNDEISKAIECLRKLPTLPNKTLDDNRIKAEGATLLKELSN</sequence>
<evidence type="ECO:0000256" key="6">
    <source>
        <dbReference type="ARBA" id="ARBA00023212"/>
    </source>
</evidence>
<proteinExistence type="predicted"/>
<evidence type="ECO:0000256" key="9">
    <source>
        <dbReference type="SAM" id="SignalP"/>
    </source>
</evidence>
<dbReference type="Proteomes" id="UP000077177">
    <property type="component" value="Chromosome"/>
</dbReference>
<dbReference type="EMBL" id="CP011390">
    <property type="protein sequence ID" value="ANE49320.1"/>
    <property type="molecule type" value="Genomic_DNA"/>
</dbReference>
<organism evidence="10 11">
    <name type="scientific">Flavisolibacter tropicus</name>
    <dbReference type="NCBI Taxonomy" id="1492898"/>
    <lineage>
        <taxon>Bacteria</taxon>
        <taxon>Pseudomonadati</taxon>
        <taxon>Bacteroidota</taxon>
        <taxon>Chitinophagia</taxon>
        <taxon>Chitinophagales</taxon>
        <taxon>Chitinophagaceae</taxon>
        <taxon>Flavisolibacter</taxon>
    </lineage>
</organism>
<keyword evidence="3" id="KW-0963">Cytoplasm</keyword>
<dbReference type="GO" id="GO:0008017">
    <property type="term" value="F:microtubule binding"/>
    <property type="evidence" value="ECO:0007669"/>
    <property type="project" value="TreeGrafter"/>
</dbReference>
<evidence type="ECO:0000313" key="11">
    <source>
        <dbReference type="Proteomes" id="UP000077177"/>
    </source>
</evidence>
<dbReference type="AlphaFoldDB" id="A0A172TQL5"/>
<evidence type="ECO:0000256" key="4">
    <source>
        <dbReference type="ARBA" id="ARBA00022737"/>
    </source>
</evidence>
<dbReference type="Pfam" id="PF21033">
    <property type="entry name" value="RMD1-3"/>
    <property type="match status" value="1"/>
</dbReference>
<dbReference type="RefSeq" id="WP_066401400.1">
    <property type="nucleotide sequence ID" value="NZ_CP011390.1"/>
</dbReference>
<gene>
    <name evidence="10" type="ORF">SY85_01190</name>
</gene>
<dbReference type="InterPro" id="IPR049039">
    <property type="entry name" value="RMD1-3_a_helical_rpt"/>
</dbReference>
<dbReference type="PANTHER" id="PTHR16056">
    <property type="entry name" value="REGULATOR OF MICROTUBULE DYNAMICS PROTEIN"/>
    <property type="match status" value="1"/>
</dbReference>
<dbReference type="Gene3D" id="1.25.40.10">
    <property type="entry name" value="Tetratricopeptide repeat domain"/>
    <property type="match status" value="2"/>
</dbReference>
<accession>A0A172TQL5</accession>
<evidence type="ECO:0000256" key="2">
    <source>
        <dbReference type="ARBA" id="ARBA00011375"/>
    </source>
</evidence>
<evidence type="ECO:0000256" key="1">
    <source>
        <dbReference type="ARBA" id="ARBA00004245"/>
    </source>
</evidence>
<reference evidence="11" key="1">
    <citation type="submission" date="2015-01" db="EMBL/GenBank/DDBJ databases">
        <title>Flavisolibacter sp./LCS9/ whole genome sequencing.</title>
        <authorList>
            <person name="Kim M.K."/>
            <person name="Srinivasan S."/>
            <person name="Lee J.-J."/>
        </authorList>
    </citation>
    <scope>NUCLEOTIDE SEQUENCE [LARGE SCALE GENOMIC DNA]</scope>
    <source>
        <strain evidence="11">LCS9</strain>
    </source>
</reference>
<keyword evidence="11" id="KW-1185">Reference proteome</keyword>
<dbReference type="InterPro" id="IPR011990">
    <property type="entry name" value="TPR-like_helical_dom_sf"/>
</dbReference>
<dbReference type="GO" id="GO:0097431">
    <property type="term" value="C:mitotic spindle pole"/>
    <property type="evidence" value="ECO:0007669"/>
    <property type="project" value="TreeGrafter"/>
</dbReference>
<feature type="signal peptide" evidence="9">
    <location>
        <begin position="1"/>
        <end position="18"/>
    </location>
</feature>
<evidence type="ECO:0000256" key="3">
    <source>
        <dbReference type="ARBA" id="ARBA00022490"/>
    </source>
</evidence>
<dbReference type="STRING" id="1492898.SY85_01190"/>
<feature type="chain" id="PRO_5008000994" description="Regulator of microtubule dynamics protein 1" evidence="9">
    <location>
        <begin position="19"/>
        <end position="250"/>
    </location>
</feature>
<evidence type="ECO:0000256" key="5">
    <source>
        <dbReference type="ARBA" id="ARBA00022803"/>
    </source>
</evidence>
<dbReference type="SUPFAM" id="SSF48452">
    <property type="entry name" value="TPR-like"/>
    <property type="match status" value="1"/>
</dbReference>
<dbReference type="GO" id="GO:0005737">
    <property type="term" value="C:cytoplasm"/>
    <property type="evidence" value="ECO:0007669"/>
    <property type="project" value="TreeGrafter"/>
</dbReference>
<evidence type="ECO:0000256" key="7">
    <source>
        <dbReference type="ARBA" id="ARBA00039966"/>
    </source>
</evidence>
<comment type="subcellular location">
    <subcellularLocation>
        <location evidence="1">Cytoplasm</location>
        <location evidence="1">Cytoskeleton</location>
    </subcellularLocation>
</comment>
<comment type="subunit">
    <text evidence="2">Interacts with microtubules.</text>
</comment>
<keyword evidence="4" id="KW-0677">Repeat</keyword>
<evidence type="ECO:0000313" key="10">
    <source>
        <dbReference type="EMBL" id="ANE49320.1"/>
    </source>
</evidence>
<evidence type="ECO:0000256" key="8">
    <source>
        <dbReference type="ARBA" id="ARBA00041958"/>
    </source>
</evidence>
<name>A0A172TQL5_9BACT</name>
<dbReference type="KEGG" id="fla:SY85_01190"/>
<dbReference type="GO" id="GO:0005876">
    <property type="term" value="C:spindle microtubule"/>
    <property type="evidence" value="ECO:0007669"/>
    <property type="project" value="TreeGrafter"/>
</dbReference>
<dbReference type="OrthoDB" id="9813878at2"/>
<keyword evidence="5" id="KW-0802">TPR repeat</keyword>